<accession>A0A167QVL3</accession>
<evidence type="ECO:0000256" key="1">
    <source>
        <dbReference type="SAM" id="MobiDB-lite"/>
    </source>
</evidence>
<feature type="region of interest" description="Disordered" evidence="1">
    <location>
        <begin position="42"/>
        <end position="74"/>
    </location>
</feature>
<dbReference type="EMBL" id="AZHD01000013">
    <property type="protein sequence ID" value="OAA58010.1"/>
    <property type="molecule type" value="Genomic_DNA"/>
</dbReference>
<comment type="caution">
    <text evidence="2">The sequence shown here is derived from an EMBL/GenBank/DDBJ whole genome shotgun (WGS) entry which is preliminary data.</text>
</comment>
<keyword evidence="3" id="KW-1185">Reference proteome</keyword>
<evidence type="ECO:0000313" key="2">
    <source>
        <dbReference type="EMBL" id="OAA58010.1"/>
    </source>
</evidence>
<protein>
    <submittedName>
        <fullName evidence="2">Uncharacterized protein</fullName>
    </submittedName>
</protein>
<dbReference type="AlphaFoldDB" id="A0A167QVL3"/>
<gene>
    <name evidence="2" type="ORF">SPI_06895</name>
</gene>
<sequence>MANSVDPRLRGDRQHHRGQPGQLGDRDYPRCAAELLLRGLPAHGGAATPQELQEESRQEIVSQNVGRRWATAMR</sequence>
<evidence type="ECO:0000313" key="3">
    <source>
        <dbReference type="Proteomes" id="UP000076874"/>
    </source>
</evidence>
<dbReference type="Proteomes" id="UP000076874">
    <property type="component" value="Unassembled WGS sequence"/>
</dbReference>
<proteinExistence type="predicted"/>
<feature type="region of interest" description="Disordered" evidence="1">
    <location>
        <begin position="1"/>
        <end position="27"/>
    </location>
</feature>
<reference evidence="2 3" key="1">
    <citation type="journal article" date="2016" name="Genome Biol. Evol.">
        <title>Divergent and convergent evolution of fungal pathogenicity.</title>
        <authorList>
            <person name="Shang Y."/>
            <person name="Xiao G."/>
            <person name="Zheng P."/>
            <person name="Cen K."/>
            <person name="Zhan S."/>
            <person name="Wang C."/>
        </authorList>
    </citation>
    <scope>NUCLEOTIDE SEQUENCE [LARGE SCALE GENOMIC DNA]</scope>
    <source>
        <strain evidence="2 3">RCEF 264</strain>
    </source>
</reference>
<name>A0A167QVL3_9HYPO</name>
<organism evidence="2 3">
    <name type="scientific">Niveomyces insectorum RCEF 264</name>
    <dbReference type="NCBI Taxonomy" id="1081102"/>
    <lineage>
        <taxon>Eukaryota</taxon>
        <taxon>Fungi</taxon>
        <taxon>Dikarya</taxon>
        <taxon>Ascomycota</taxon>
        <taxon>Pezizomycotina</taxon>
        <taxon>Sordariomycetes</taxon>
        <taxon>Hypocreomycetidae</taxon>
        <taxon>Hypocreales</taxon>
        <taxon>Cordycipitaceae</taxon>
        <taxon>Niveomyces</taxon>
    </lineage>
</organism>